<dbReference type="OrthoDB" id="5363962at2759"/>
<dbReference type="Gene3D" id="3.90.180.10">
    <property type="entry name" value="Medium-chain alcohol dehydrogenases, catalytic domain"/>
    <property type="match status" value="1"/>
</dbReference>
<dbReference type="Pfam" id="PF00107">
    <property type="entry name" value="ADH_zinc_N"/>
    <property type="match status" value="1"/>
</dbReference>
<dbReference type="Pfam" id="PF08240">
    <property type="entry name" value="ADH_N"/>
    <property type="match status" value="1"/>
</dbReference>
<dbReference type="FunFam" id="3.40.50.720:FF:000068">
    <property type="entry name" value="Sorbitol dehydrogenase"/>
    <property type="match status" value="1"/>
</dbReference>
<dbReference type="GO" id="GO:0006062">
    <property type="term" value="P:sorbitol catabolic process"/>
    <property type="evidence" value="ECO:0007669"/>
    <property type="project" value="TreeGrafter"/>
</dbReference>
<dbReference type="PROSITE" id="PS00059">
    <property type="entry name" value="ADH_ZINC"/>
    <property type="match status" value="1"/>
</dbReference>
<dbReference type="InterPro" id="IPR013154">
    <property type="entry name" value="ADH-like_N"/>
</dbReference>
<dbReference type="SUPFAM" id="SSF50129">
    <property type="entry name" value="GroES-like"/>
    <property type="match status" value="1"/>
</dbReference>
<dbReference type="AlphaFoldDB" id="A0A5C3KMU1"/>
<dbReference type="PANTHER" id="PTHR43161:SF25">
    <property type="entry name" value="ALCOHOL DEHYDROGENASE, PUTATIVE (AFU_ORTHOLOGUE AFUA_1G14390)-RELATED"/>
    <property type="match status" value="1"/>
</dbReference>
<evidence type="ECO:0000256" key="1">
    <source>
        <dbReference type="ARBA" id="ARBA00001947"/>
    </source>
</evidence>
<keyword evidence="3 7" id="KW-0479">Metal-binding</keyword>
<dbReference type="InterPro" id="IPR011032">
    <property type="entry name" value="GroES-like_sf"/>
</dbReference>
<dbReference type="InterPro" id="IPR036291">
    <property type="entry name" value="NAD(P)-bd_dom_sf"/>
</dbReference>
<dbReference type="SUPFAM" id="SSF51735">
    <property type="entry name" value="NAD(P)-binding Rossmann-fold domains"/>
    <property type="match status" value="1"/>
</dbReference>
<dbReference type="InterPro" id="IPR045306">
    <property type="entry name" value="SDH-like"/>
</dbReference>
<reference evidence="9 10" key="1">
    <citation type="journal article" date="2019" name="Nat. Ecol. Evol.">
        <title>Megaphylogeny resolves global patterns of mushroom evolution.</title>
        <authorList>
            <person name="Varga T."/>
            <person name="Krizsan K."/>
            <person name="Foldi C."/>
            <person name="Dima B."/>
            <person name="Sanchez-Garcia M."/>
            <person name="Sanchez-Ramirez S."/>
            <person name="Szollosi G.J."/>
            <person name="Szarkandi J.G."/>
            <person name="Papp V."/>
            <person name="Albert L."/>
            <person name="Andreopoulos W."/>
            <person name="Angelini C."/>
            <person name="Antonin V."/>
            <person name="Barry K.W."/>
            <person name="Bougher N.L."/>
            <person name="Buchanan P."/>
            <person name="Buyck B."/>
            <person name="Bense V."/>
            <person name="Catcheside P."/>
            <person name="Chovatia M."/>
            <person name="Cooper J."/>
            <person name="Damon W."/>
            <person name="Desjardin D."/>
            <person name="Finy P."/>
            <person name="Geml J."/>
            <person name="Haridas S."/>
            <person name="Hughes K."/>
            <person name="Justo A."/>
            <person name="Karasinski D."/>
            <person name="Kautmanova I."/>
            <person name="Kiss B."/>
            <person name="Kocsube S."/>
            <person name="Kotiranta H."/>
            <person name="LaButti K.M."/>
            <person name="Lechner B.E."/>
            <person name="Liimatainen K."/>
            <person name="Lipzen A."/>
            <person name="Lukacs Z."/>
            <person name="Mihaltcheva S."/>
            <person name="Morgado L.N."/>
            <person name="Niskanen T."/>
            <person name="Noordeloos M.E."/>
            <person name="Ohm R.A."/>
            <person name="Ortiz-Santana B."/>
            <person name="Ovrebo C."/>
            <person name="Racz N."/>
            <person name="Riley R."/>
            <person name="Savchenko A."/>
            <person name="Shiryaev A."/>
            <person name="Soop K."/>
            <person name="Spirin V."/>
            <person name="Szebenyi C."/>
            <person name="Tomsovsky M."/>
            <person name="Tulloss R.E."/>
            <person name="Uehling J."/>
            <person name="Grigoriev I.V."/>
            <person name="Vagvolgyi C."/>
            <person name="Papp T."/>
            <person name="Martin F.M."/>
            <person name="Miettinen O."/>
            <person name="Hibbett D.S."/>
            <person name="Nagy L.G."/>
        </authorList>
    </citation>
    <scope>NUCLEOTIDE SEQUENCE [LARGE SCALE GENOMIC DNA]</scope>
    <source>
        <strain evidence="9 10">CBS 121175</strain>
    </source>
</reference>
<gene>
    <name evidence="9" type="ORF">FA15DRAFT_597570</name>
</gene>
<dbReference type="InterPro" id="IPR020843">
    <property type="entry name" value="ER"/>
</dbReference>
<dbReference type="STRING" id="230819.A0A5C3KMU1"/>
<keyword evidence="10" id="KW-1185">Reference proteome</keyword>
<keyword evidence="6" id="KW-0520">NAD</keyword>
<evidence type="ECO:0000313" key="10">
    <source>
        <dbReference type="Proteomes" id="UP000307440"/>
    </source>
</evidence>
<evidence type="ECO:0000256" key="5">
    <source>
        <dbReference type="ARBA" id="ARBA00023002"/>
    </source>
</evidence>
<evidence type="ECO:0000256" key="2">
    <source>
        <dbReference type="ARBA" id="ARBA00008072"/>
    </source>
</evidence>
<dbReference type="Gene3D" id="3.40.50.720">
    <property type="entry name" value="NAD(P)-binding Rossmann-like Domain"/>
    <property type="match status" value="1"/>
</dbReference>
<dbReference type="Proteomes" id="UP000307440">
    <property type="component" value="Unassembled WGS sequence"/>
</dbReference>
<dbReference type="InterPro" id="IPR013149">
    <property type="entry name" value="ADH-like_C"/>
</dbReference>
<dbReference type="CDD" id="cd05285">
    <property type="entry name" value="sorbitol_DH"/>
    <property type="match status" value="1"/>
</dbReference>
<evidence type="ECO:0000256" key="6">
    <source>
        <dbReference type="ARBA" id="ARBA00023027"/>
    </source>
</evidence>
<comment type="similarity">
    <text evidence="2 7">Belongs to the zinc-containing alcohol dehydrogenase family.</text>
</comment>
<keyword evidence="4 7" id="KW-0862">Zinc</keyword>
<dbReference type="SMART" id="SM00829">
    <property type="entry name" value="PKS_ER"/>
    <property type="match status" value="1"/>
</dbReference>
<protein>
    <submittedName>
        <fullName evidence="9">NADP(H)-dependent ketose reductase</fullName>
    </submittedName>
</protein>
<comment type="cofactor">
    <cofactor evidence="1 7">
        <name>Zn(2+)</name>
        <dbReference type="ChEBI" id="CHEBI:29105"/>
    </cofactor>
</comment>
<accession>A0A5C3KMU1</accession>
<evidence type="ECO:0000256" key="4">
    <source>
        <dbReference type="ARBA" id="ARBA00022833"/>
    </source>
</evidence>
<dbReference type="GO" id="GO:0008270">
    <property type="term" value="F:zinc ion binding"/>
    <property type="evidence" value="ECO:0007669"/>
    <property type="project" value="InterPro"/>
</dbReference>
<proteinExistence type="inferred from homology"/>
<sequence>MSTATTTAAVLRVGKTRELAIEERSFFPPMPHQVTVQIVSTGLCGSDLHYFEHGRNGDFKVRQDIVLGHEAGGIVTAVGSSVTNVLVGQRVAIEAGIYCRSCEFCKSGRYNLCKQMKFCSSASVLPHNDGTLQTKMNHPAFVVHPLPDACTFEHAALAEPLSVLIHATRRARFEPGHTALVYGVGTIGLLACALAKAKGAKRVVAVDINPSRLEFALQNGFASHVHCLERTTDDEPATLQEKENQLMQRAKDGAQKLLSVFNAQQGFDVVYECTGAQPCIQMSIHTAVTGGKVMLIGMGSRNVLLPLSAAACREVDIHGCFRYCNTYPAALELLASGKLQNIDRIVTHRFPLEESQRAFELMMKGRDEHGRLVIKVMVDSAPSSS</sequence>
<dbReference type="EMBL" id="ML210263">
    <property type="protein sequence ID" value="TFK21614.1"/>
    <property type="molecule type" value="Genomic_DNA"/>
</dbReference>
<name>A0A5C3KMU1_COPMA</name>
<evidence type="ECO:0000256" key="7">
    <source>
        <dbReference type="RuleBase" id="RU361277"/>
    </source>
</evidence>
<dbReference type="PANTHER" id="PTHR43161">
    <property type="entry name" value="SORBITOL DEHYDROGENASE"/>
    <property type="match status" value="1"/>
</dbReference>
<keyword evidence="5" id="KW-0560">Oxidoreductase</keyword>
<evidence type="ECO:0000313" key="9">
    <source>
        <dbReference type="EMBL" id="TFK21614.1"/>
    </source>
</evidence>
<dbReference type="GO" id="GO:0003939">
    <property type="term" value="F:L-iditol 2-dehydrogenase (NAD+) activity"/>
    <property type="evidence" value="ECO:0007669"/>
    <property type="project" value="TreeGrafter"/>
</dbReference>
<feature type="domain" description="Enoyl reductase (ER)" evidence="8">
    <location>
        <begin position="14"/>
        <end position="374"/>
    </location>
</feature>
<evidence type="ECO:0000256" key="3">
    <source>
        <dbReference type="ARBA" id="ARBA00022723"/>
    </source>
</evidence>
<dbReference type="InterPro" id="IPR002328">
    <property type="entry name" value="ADH_Zn_CS"/>
</dbReference>
<organism evidence="9 10">
    <name type="scientific">Coprinopsis marcescibilis</name>
    <name type="common">Agaric fungus</name>
    <name type="synonym">Psathyrella marcescibilis</name>
    <dbReference type="NCBI Taxonomy" id="230819"/>
    <lineage>
        <taxon>Eukaryota</taxon>
        <taxon>Fungi</taxon>
        <taxon>Dikarya</taxon>
        <taxon>Basidiomycota</taxon>
        <taxon>Agaricomycotina</taxon>
        <taxon>Agaricomycetes</taxon>
        <taxon>Agaricomycetidae</taxon>
        <taxon>Agaricales</taxon>
        <taxon>Agaricineae</taxon>
        <taxon>Psathyrellaceae</taxon>
        <taxon>Coprinopsis</taxon>
    </lineage>
</organism>
<evidence type="ECO:0000259" key="8">
    <source>
        <dbReference type="SMART" id="SM00829"/>
    </source>
</evidence>